<accession>A0ACC5VIA2</accession>
<dbReference type="Proteomes" id="UP000782475">
    <property type="component" value="Unassembled WGS sequence"/>
</dbReference>
<dbReference type="EMBL" id="JAHHFP010000019">
    <property type="protein sequence ID" value="MBX7272272.1"/>
    <property type="molecule type" value="Genomic_DNA"/>
</dbReference>
<protein>
    <submittedName>
        <fullName evidence="1">Uncharacterized protein</fullName>
    </submittedName>
</protein>
<organism evidence="1 2">
    <name type="scientific">Stutzerimonas chloritidismutans</name>
    <name type="common">Pseudomonas chloritidismutans</name>
    <dbReference type="NCBI Taxonomy" id="203192"/>
    <lineage>
        <taxon>Bacteria</taxon>
        <taxon>Pseudomonadati</taxon>
        <taxon>Pseudomonadota</taxon>
        <taxon>Gammaproteobacteria</taxon>
        <taxon>Pseudomonadales</taxon>
        <taxon>Pseudomonadaceae</taxon>
        <taxon>Stutzerimonas</taxon>
    </lineage>
</organism>
<keyword evidence="2" id="KW-1185">Reference proteome</keyword>
<reference evidence="1 2" key="1">
    <citation type="journal article" date="2021" name="Appl. Microbiol. Biotechnol.">
        <title>Biotechnological applications of marine bacteria in bioremediation of environments polluted with hydrocarbons and plastics.</title>
        <authorList>
            <person name="Muriel-Millan L.F."/>
            <person name="Millan-Lopez S."/>
            <person name="Pardo-Lopez L."/>
        </authorList>
    </citation>
    <scope>NUCLEOTIDE SEQUENCE [LARGE SCALE GENOMIC DNA]</scope>
    <source>
        <strain evidence="1 2">GOM4</strain>
    </source>
</reference>
<proteinExistence type="predicted"/>
<comment type="caution">
    <text evidence="1">The sequence shown here is derived from an EMBL/GenBank/DDBJ whole genome shotgun (WGS) entry which is preliminary data.</text>
</comment>
<evidence type="ECO:0000313" key="2">
    <source>
        <dbReference type="Proteomes" id="UP000782475"/>
    </source>
</evidence>
<evidence type="ECO:0000313" key="1">
    <source>
        <dbReference type="EMBL" id="MBX7272272.1"/>
    </source>
</evidence>
<sequence>MTAHTFFHSRFLLARAWPALLGLLLSGCSTLGSVGADTFTLQGELPADFALKAQAHYGGSESCSGRGHVKTFKEDYEKVLHGYKFEIPVSYQDGLCDLQLVRVKLFIQARYGEKDWQQTYDNGELLVVAKPTTEDDNNLPGRPEPIRSECSWLFQESRLNLEISKILSCKGAGARLNRKQLSQQTVMLTFTVSPREKPYRDNTWIEFPEGWRPCLPKEGWQQCQDPPVFKTYRNNNKECTIYPNCTE</sequence>
<name>A0ACC5VIA2_STUCH</name>
<gene>
    <name evidence="1" type="ORF">KJJ99_10755</name>
</gene>